<evidence type="ECO:0000313" key="1">
    <source>
        <dbReference type="EMBL" id="GBP40248.1"/>
    </source>
</evidence>
<dbReference type="Proteomes" id="UP000299102">
    <property type="component" value="Unassembled WGS sequence"/>
</dbReference>
<dbReference type="EMBL" id="BGZK01000378">
    <property type="protein sequence ID" value="GBP40248.1"/>
    <property type="molecule type" value="Genomic_DNA"/>
</dbReference>
<dbReference type="AlphaFoldDB" id="A0A4C1VM83"/>
<keyword evidence="2" id="KW-1185">Reference proteome</keyword>
<evidence type="ECO:0000313" key="2">
    <source>
        <dbReference type="Proteomes" id="UP000299102"/>
    </source>
</evidence>
<proteinExistence type="predicted"/>
<protein>
    <submittedName>
        <fullName evidence="1">Uncharacterized protein</fullName>
    </submittedName>
</protein>
<organism evidence="1 2">
    <name type="scientific">Eumeta variegata</name>
    <name type="common">Bagworm moth</name>
    <name type="synonym">Eumeta japonica</name>
    <dbReference type="NCBI Taxonomy" id="151549"/>
    <lineage>
        <taxon>Eukaryota</taxon>
        <taxon>Metazoa</taxon>
        <taxon>Ecdysozoa</taxon>
        <taxon>Arthropoda</taxon>
        <taxon>Hexapoda</taxon>
        <taxon>Insecta</taxon>
        <taxon>Pterygota</taxon>
        <taxon>Neoptera</taxon>
        <taxon>Endopterygota</taxon>
        <taxon>Lepidoptera</taxon>
        <taxon>Glossata</taxon>
        <taxon>Ditrysia</taxon>
        <taxon>Tineoidea</taxon>
        <taxon>Psychidae</taxon>
        <taxon>Oiketicinae</taxon>
        <taxon>Eumeta</taxon>
    </lineage>
</organism>
<reference evidence="1 2" key="1">
    <citation type="journal article" date="2019" name="Commun. Biol.">
        <title>The bagworm genome reveals a unique fibroin gene that provides high tensile strength.</title>
        <authorList>
            <person name="Kono N."/>
            <person name="Nakamura H."/>
            <person name="Ohtoshi R."/>
            <person name="Tomita M."/>
            <person name="Numata K."/>
            <person name="Arakawa K."/>
        </authorList>
    </citation>
    <scope>NUCLEOTIDE SEQUENCE [LARGE SCALE GENOMIC DNA]</scope>
</reference>
<accession>A0A4C1VM83</accession>
<sequence length="101" mass="11421">MDIYQLMTSFVGLLDRFIDEVSPIRFLSFHYIGSFTLDLVLVEVLEPRTFPADPVYRDLDIEPLHADPTQVEGSIRLQESGLELGAYSTTRETSPLLIGCE</sequence>
<comment type="caution">
    <text evidence="1">The sequence shown here is derived from an EMBL/GenBank/DDBJ whole genome shotgun (WGS) entry which is preliminary data.</text>
</comment>
<name>A0A4C1VM83_EUMVA</name>
<gene>
    <name evidence="1" type="ORF">EVAR_37649_1</name>
</gene>